<dbReference type="EMBL" id="CM056799">
    <property type="protein sequence ID" value="KAJ8710535.1"/>
    <property type="molecule type" value="Genomic_DNA"/>
</dbReference>
<keyword evidence="2" id="KW-1185">Reference proteome</keyword>
<comment type="caution">
    <text evidence="1">The sequence shown here is derived from an EMBL/GenBank/DDBJ whole genome shotgun (WGS) entry which is preliminary data.</text>
</comment>
<evidence type="ECO:0000313" key="2">
    <source>
        <dbReference type="Proteomes" id="UP001231649"/>
    </source>
</evidence>
<reference evidence="1" key="1">
    <citation type="submission" date="2023-03" db="EMBL/GenBank/DDBJ databases">
        <title>Chromosome-level genomes of two armyworms, Mythimna separata and Mythimna loreyi, provide insights into the biosynthesis and reception of sex pheromones.</title>
        <authorList>
            <person name="Zhao H."/>
        </authorList>
    </citation>
    <scope>NUCLEOTIDE SEQUENCE</scope>
    <source>
        <strain evidence="1">BeijingLab</strain>
    </source>
</reference>
<organism evidence="1 2">
    <name type="scientific">Mythimna loreyi</name>
    <dbReference type="NCBI Taxonomy" id="667449"/>
    <lineage>
        <taxon>Eukaryota</taxon>
        <taxon>Metazoa</taxon>
        <taxon>Ecdysozoa</taxon>
        <taxon>Arthropoda</taxon>
        <taxon>Hexapoda</taxon>
        <taxon>Insecta</taxon>
        <taxon>Pterygota</taxon>
        <taxon>Neoptera</taxon>
        <taxon>Endopterygota</taxon>
        <taxon>Lepidoptera</taxon>
        <taxon>Glossata</taxon>
        <taxon>Ditrysia</taxon>
        <taxon>Noctuoidea</taxon>
        <taxon>Noctuidae</taxon>
        <taxon>Noctuinae</taxon>
        <taxon>Hadenini</taxon>
        <taxon>Mythimna</taxon>
    </lineage>
</organism>
<accession>A0ACC2Q8P4</accession>
<proteinExistence type="predicted"/>
<gene>
    <name evidence="1" type="ORF">PYW08_009050</name>
</gene>
<dbReference type="Proteomes" id="UP001231649">
    <property type="component" value="Chromosome 23"/>
</dbReference>
<sequence length="852" mass="98059">MLMILSPILPAAPLAGKSMMSPAFFVLSFALVCSVFGLTSEQTADHDNKPRSKISIPDYDLNINNHWTSKINRNYINYDENIDELKPNTNKGDITQARNLNFDISNIQKRVARVRKYDPIGLELKSSTLDTRLESKMVIPGFDLKKNNQWTNKSNREYNNYSDKLDEVKTDADKGDDIQARNLNIHKSNVRLKNTKIRKYDPSSLNTKSTSKVKPDPDKGDDVQSRNLDYHRNFMRTRDNRIRKFDPRSLVAKSRVKRDLDMEAKCESFQFDYTEMTITHPHAKNSGNNNYYNNTDCIIKINATTFDQVIQLTFVDIFSIEYHPQCANDYLEIRDGYYGYADLMGRFCGSEFPRILQTKGPNVWLKFHSDKSIEKEGFKIIVEFKVAPSRHIPESCYLTFKGEKWGMISKKLIDKSCTENSPQALDILWTIIVPVDMRIHLNFTHYNLAKPNDCHSNIIQVFETREQEMDFQLAEYCGSVANHVTTLSETNGHIMYVRLYATKEARENTTFNATFNSYRRLASIDEDCHSDEFDCEDSTCIDLRLACDNIVHCRLKNDEDSALCTVMAVSALHKPSILASFVVFMLILSGTMLVIIFKMLWKIYKDQKKIKEQVRQSCEDRLESLAGSRMILDPKRLQRESEPRASLERENHNNEMVKKQRSLPTKHKQSSIESDYPENQLDLDEEIWRREIDAMLKDEDISIEQNERKRKKSDFSKKEESMRSRTKENGDAKEKKEKEQKKELKDVSVGVADTTESGCQTRDSLFQTDPPPSSEGSATNSRGFSTFGFSGNTIIRTSPPAPKNSSEIKIELIKPKPQHQESKAQKKIDRRPISNETTRSAPDVIIVSKPTP</sequence>
<protein>
    <submittedName>
        <fullName evidence="1">Uncharacterized protein</fullName>
    </submittedName>
</protein>
<evidence type="ECO:0000313" key="1">
    <source>
        <dbReference type="EMBL" id="KAJ8710535.1"/>
    </source>
</evidence>
<name>A0ACC2Q8P4_9NEOP</name>